<dbReference type="AlphaFoldDB" id="A0A0S3PY98"/>
<dbReference type="EMBL" id="AP014946">
    <property type="protein sequence ID" value="BAT60862.1"/>
    <property type="molecule type" value="Genomic_DNA"/>
</dbReference>
<feature type="chain" id="PRO_5006615965" description="Preprotein translocase subunit SecD" evidence="1">
    <location>
        <begin position="23"/>
        <end position="169"/>
    </location>
</feature>
<keyword evidence="1" id="KW-0732">Signal</keyword>
<gene>
    <name evidence="2" type="ORF">GJW-30_1_03412</name>
</gene>
<reference evidence="2 3" key="1">
    <citation type="submission" date="2015-08" db="EMBL/GenBank/DDBJ databases">
        <title>Investigation of the bacterial diversity of lava forest soil.</title>
        <authorList>
            <person name="Lee J.S."/>
        </authorList>
    </citation>
    <scope>NUCLEOTIDE SEQUENCE [LARGE SCALE GENOMIC DNA]</scope>
    <source>
        <strain evidence="2 3">GJW-30</strain>
    </source>
</reference>
<feature type="signal peptide" evidence="1">
    <location>
        <begin position="1"/>
        <end position="22"/>
    </location>
</feature>
<evidence type="ECO:0000256" key="1">
    <source>
        <dbReference type="SAM" id="SignalP"/>
    </source>
</evidence>
<dbReference type="KEGG" id="vgo:GJW-30_1_03412"/>
<protein>
    <recommendedName>
        <fullName evidence="4">Preprotein translocase subunit SecD</fullName>
    </recommendedName>
</protein>
<dbReference type="RefSeq" id="WP_130364559.1">
    <property type="nucleotide sequence ID" value="NZ_AP014946.1"/>
</dbReference>
<keyword evidence="3" id="KW-1185">Reference proteome</keyword>
<evidence type="ECO:0000313" key="2">
    <source>
        <dbReference type="EMBL" id="BAT60862.1"/>
    </source>
</evidence>
<name>A0A0S3PY98_9BRAD</name>
<sequence length="169" mass="18349">MRRTALVLAGLLLAMIGAPAQAQMGPKAVFIDLVADGSIRPQLFQCVRRSVAEAGDVSFVNEDDPSKTSTVSIRAIPTYSGRTLTGYVASVTVTSNMPAAMREQLTQQMQGDDRLRMLSELRRYGATEMARIMVAPRNLNKFCDDVAAEVVTGLFDTSGRAAEPARPRR</sequence>
<dbReference type="Proteomes" id="UP000236884">
    <property type="component" value="Chromosome"/>
</dbReference>
<accession>A0A0S3PY98</accession>
<organism evidence="2 3">
    <name type="scientific">Variibacter gotjawalensis</name>
    <dbReference type="NCBI Taxonomy" id="1333996"/>
    <lineage>
        <taxon>Bacteria</taxon>
        <taxon>Pseudomonadati</taxon>
        <taxon>Pseudomonadota</taxon>
        <taxon>Alphaproteobacteria</taxon>
        <taxon>Hyphomicrobiales</taxon>
        <taxon>Nitrobacteraceae</taxon>
        <taxon>Variibacter</taxon>
    </lineage>
</organism>
<evidence type="ECO:0008006" key="4">
    <source>
        <dbReference type="Google" id="ProtNLM"/>
    </source>
</evidence>
<evidence type="ECO:0000313" key="3">
    <source>
        <dbReference type="Proteomes" id="UP000236884"/>
    </source>
</evidence>
<proteinExistence type="predicted"/>